<evidence type="ECO:0000256" key="3">
    <source>
        <dbReference type="PROSITE-ProRule" id="PRU00339"/>
    </source>
</evidence>
<dbReference type="InterPro" id="IPR019734">
    <property type="entry name" value="TPR_rpt"/>
</dbReference>
<dbReference type="SMART" id="SM00028">
    <property type="entry name" value="TPR"/>
    <property type="match status" value="5"/>
</dbReference>
<dbReference type="Pfam" id="PF07719">
    <property type="entry name" value="TPR_2"/>
    <property type="match status" value="1"/>
</dbReference>
<keyword evidence="5" id="KW-1185">Reference proteome</keyword>
<evidence type="ECO:0000256" key="1">
    <source>
        <dbReference type="ARBA" id="ARBA00022737"/>
    </source>
</evidence>
<accession>A0ABZ0EMQ8</accession>
<name>A0ABZ0EMQ8_9BURK</name>
<dbReference type="InterPro" id="IPR052346">
    <property type="entry name" value="O-mannosyl-transferase_TMTC"/>
</dbReference>
<dbReference type="EMBL" id="CP136513">
    <property type="protein sequence ID" value="WOD17393.1"/>
    <property type="molecule type" value="Genomic_DNA"/>
</dbReference>
<keyword evidence="1" id="KW-0677">Repeat</keyword>
<evidence type="ECO:0000313" key="4">
    <source>
        <dbReference type="EMBL" id="WOD17393.1"/>
    </source>
</evidence>
<sequence>MHALHRMGLVCVHANEIVEADNYLTRAVDVDPARADLCEHAGLIAAMKGEYTRAEALYHRALQLAGSTVTLHRNLGDCLRLLGRLIEARAHYRAALSIEPDLHHSVRAIARISTELEETDDAADYWSLAWSLDSSSLQDGLDLIVALGKAKRTAFVNQVVAQIEEREATNAQALQELCLALYKIDHFADMLNVARRGLALDSQRVTLHHFAAHALSVRGNVADALVHSRQAVGLAPDDPVLQCQLACLELSEGDFRNGWMRRNVIYSTPLAHATLVFPDFPLWGGEAVAGCLFLLVGEQGRGDEIQFLRFAEWLHQQGAIVDVMVSEPIAGIAASMSSVRSVYTYTPPGPYDYWSHMLRMPEHMKLDLPMLPIAIPYISAPPRHSDHWREIVDAMSPPAPPDDNVRIAIVWAGGPHTALNRFRSIGIETLKPLLALPRTTWFSLQKGEHERDSEAFANEFKVHTLGPIIEDFTDTLAILETLDLVITVDTAVAHLAGAANVPVWVLLPAYAEFRWLTGRSDSPWYPSMRLFRQQELGQWAPVVAEVLEALGAALNRYSKQRNRVVRELFWPRVEVSERHI</sequence>
<feature type="repeat" description="TPR" evidence="3">
    <location>
        <begin position="69"/>
        <end position="102"/>
    </location>
</feature>
<dbReference type="PANTHER" id="PTHR44227:SF3">
    <property type="entry name" value="PROTEIN O-MANNOSYL-TRANSFERASE TMTC4"/>
    <property type="match status" value="1"/>
</dbReference>
<dbReference type="InterPro" id="IPR011990">
    <property type="entry name" value="TPR-like_helical_dom_sf"/>
</dbReference>
<proteinExistence type="predicted"/>
<dbReference type="RefSeq" id="WP_317019937.1">
    <property type="nucleotide sequence ID" value="NZ_CP136513.1"/>
</dbReference>
<organism evidence="4 5">
    <name type="scientific">Paraburkholderia kirstenboschensis</name>
    <dbReference type="NCBI Taxonomy" id="1245436"/>
    <lineage>
        <taxon>Bacteria</taxon>
        <taxon>Pseudomonadati</taxon>
        <taxon>Pseudomonadota</taxon>
        <taxon>Betaproteobacteria</taxon>
        <taxon>Burkholderiales</taxon>
        <taxon>Burkholderiaceae</taxon>
        <taxon>Paraburkholderia</taxon>
    </lineage>
</organism>
<dbReference type="Gene3D" id="3.40.50.2000">
    <property type="entry name" value="Glycogen Phosphorylase B"/>
    <property type="match status" value="1"/>
</dbReference>
<protein>
    <submittedName>
        <fullName evidence="4">Tetratricopeptide repeat protein</fullName>
    </submittedName>
</protein>
<gene>
    <name evidence="4" type="ORF">RW095_31800</name>
</gene>
<keyword evidence="2 3" id="KW-0802">TPR repeat</keyword>
<dbReference type="SUPFAM" id="SSF53756">
    <property type="entry name" value="UDP-Glycosyltransferase/glycogen phosphorylase"/>
    <property type="match status" value="1"/>
</dbReference>
<reference evidence="4 5" key="1">
    <citation type="submission" date="2023-10" db="EMBL/GenBank/DDBJ databases">
        <title>Surface-active antibiotics is a multifunctional adaptation for post-fire microbes.</title>
        <authorList>
            <person name="Liu M.D."/>
            <person name="Du Y."/>
            <person name="Koupaei S.K."/>
            <person name="Kim N.R."/>
            <person name="Zhang W."/>
            <person name="Traxler M.F."/>
        </authorList>
    </citation>
    <scope>NUCLEOTIDE SEQUENCE [LARGE SCALE GENOMIC DNA]</scope>
    <source>
        <strain evidence="4 5">F3</strain>
    </source>
</reference>
<evidence type="ECO:0000313" key="5">
    <source>
        <dbReference type="Proteomes" id="UP001302652"/>
    </source>
</evidence>
<evidence type="ECO:0000256" key="2">
    <source>
        <dbReference type="ARBA" id="ARBA00022803"/>
    </source>
</evidence>
<dbReference type="Proteomes" id="UP001302652">
    <property type="component" value="Chromosome 1"/>
</dbReference>
<dbReference type="InterPro" id="IPR013105">
    <property type="entry name" value="TPR_2"/>
</dbReference>
<dbReference type="SUPFAM" id="SSF48452">
    <property type="entry name" value="TPR-like"/>
    <property type="match status" value="1"/>
</dbReference>
<dbReference type="PROSITE" id="PS50005">
    <property type="entry name" value="TPR"/>
    <property type="match status" value="1"/>
</dbReference>
<dbReference type="PANTHER" id="PTHR44227">
    <property type="match status" value="1"/>
</dbReference>
<dbReference type="Gene3D" id="1.25.40.10">
    <property type="entry name" value="Tetratricopeptide repeat domain"/>
    <property type="match status" value="2"/>
</dbReference>